<organism evidence="2 3">
    <name type="scientific">Hepatospora eriocheir</name>
    <dbReference type="NCBI Taxonomy" id="1081669"/>
    <lineage>
        <taxon>Eukaryota</taxon>
        <taxon>Fungi</taxon>
        <taxon>Fungi incertae sedis</taxon>
        <taxon>Microsporidia</taxon>
        <taxon>Hepatosporidae</taxon>
        <taxon>Hepatospora</taxon>
    </lineage>
</organism>
<feature type="coiled-coil region" evidence="1">
    <location>
        <begin position="135"/>
        <end position="183"/>
    </location>
</feature>
<reference evidence="2 3" key="1">
    <citation type="journal article" date="2017" name="Environ. Microbiol.">
        <title>Decay of the glycolytic pathway and adaptation to intranuclear parasitism within Enterocytozoonidae microsporidia.</title>
        <authorList>
            <person name="Wiredu Boakye D."/>
            <person name="Jaroenlak P."/>
            <person name="Prachumwat A."/>
            <person name="Williams T.A."/>
            <person name="Bateman K.S."/>
            <person name="Itsathitphaisarn O."/>
            <person name="Sritunyalucksana K."/>
            <person name="Paszkiewicz K.H."/>
            <person name="Moore K.A."/>
            <person name="Stentiford G.D."/>
            <person name="Williams B.A."/>
        </authorList>
    </citation>
    <scope>NUCLEOTIDE SEQUENCE [LARGE SCALE GENOMIC DNA]</scope>
    <source>
        <strain evidence="3">canceri</strain>
    </source>
</reference>
<dbReference type="AlphaFoldDB" id="A0A1X0QGT2"/>
<proteinExistence type="predicted"/>
<evidence type="ECO:0000313" key="2">
    <source>
        <dbReference type="EMBL" id="ORD98977.1"/>
    </source>
</evidence>
<evidence type="ECO:0000256" key="1">
    <source>
        <dbReference type="SAM" id="Coils"/>
    </source>
</evidence>
<protein>
    <submittedName>
        <fullName evidence="2">Uncharacterized protein</fullName>
    </submittedName>
</protein>
<accession>A0A1X0QGT2</accession>
<dbReference type="VEuPathDB" id="MicrosporidiaDB:HERIO_2134"/>
<dbReference type="Proteomes" id="UP000192501">
    <property type="component" value="Unassembled WGS sequence"/>
</dbReference>
<dbReference type="VEuPathDB" id="MicrosporidiaDB:A0H76_1616"/>
<evidence type="ECO:0000313" key="3">
    <source>
        <dbReference type="Proteomes" id="UP000192501"/>
    </source>
</evidence>
<gene>
    <name evidence="2" type="ORF">A0H76_1616</name>
</gene>
<keyword evidence="1" id="KW-0175">Coiled coil</keyword>
<dbReference type="EMBL" id="LTAI01000352">
    <property type="protein sequence ID" value="ORD98977.1"/>
    <property type="molecule type" value="Genomic_DNA"/>
</dbReference>
<sequence>MTNEHKSVLKDVKNINKPVSKPVIITNNFEDDSIKDNFNDLEYSYENKEVESRNNEYFLKDVKDLEYLYSKIDEYNLKEDKNLVSNNLVSNNSLLNSKDNQIELEFNILKNTHEKTLSTKGKIYRFIYDEIYKIEQKYINQISELEGKMNILSKENEQLRIDLKKLEIECSDIKNNIKNRESKEFQTYKLQINEYVKSWKESAKQAMLEYVNKRKRF</sequence>
<comment type="caution">
    <text evidence="2">The sequence shown here is derived from an EMBL/GenBank/DDBJ whole genome shotgun (WGS) entry which is preliminary data.</text>
</comment>
<name>A0A1X0QGT2_9MICR</name>